<dbReference type="EMBL" id="MU864539">
    <property type="protein sequence ID" value="KAK4183573.1"/>
    <property type="molecule type" value="Genomic_DNA"/>
</dbReference>
<proteinExistence type="predicted"/>
<comment type="caution">
    <text evidence="2">The sequence shown here is derived from an EMBL/GenBank/DDBJ whole genome shotgun (WGS) entry which is preliminary data.</text>
</comment>
<accession>A0AAN6WK29</accession>
<protein>
    <submittedName>
        <fullName evidence="2">Uncharacterized protein</fullName>
    </submittedName>
</protein>
<evidence type="ECO:0000313" key="2">
    <source>
        <dbReference type="EMBL" id="KAK4183573.1"/>
    </source>
</evidence>
<dbReference type="Proteomes" id="UP001302126">
    <property type="component" value="Unassembled WGS sequence"/>
</dbReference>
<organism evidence="2 3">
    <name type="scientific">Podospora australis</name>
    <dbReference type="NCBI Taxonomy" id="1536484"/>
    <lineage>
        <taxon>Eukaryota</taxon>
        <taxon>Fungi</taxon>
        <taxon>Dikarya</taxon>
        <taxon>Ascomycota</taxon>
        <taxon>Pezizomycotina</taxon>
        <taxon>Sordariomycetes</taxon>
        <taxon>Sordariomycetidae</taxon>
        <taxon>Sordariales</taxon>
        <taxon>Podosporaceae</taxon>
        <taxon>Podospora</taxon>
    </lineage>
</organism>
<reference evidence="2" key="1">
    <citation type="journal article" date="2023" name="Mol. Phylogenet. Evol.">
        <title>Genome-scale phylogeny and comparative genomics of the fungal order Sordariales.</title>
        <authorList>
            <person name="Hensen N."/>
            <person name="Bonometti L."/>
            <person name="Westerberg I."/>
            <person name="Brannstrom I.O."/>
            <person name="Guillou S."/>
            <person name="Cros-Aarteil S."/>
            <person name="Calhoun S."/>
            <person name="Haridas S."/>
            <person name="Kuo A."/>
            <person name="Mondo S."/>
            <person name="Pangilinan J."/>
            <person name="Riley R."/>
            <person name="LaButti K."/>
            <person name="Andreopoulos B."/>
            <person name="Lipzen A."/>
            <person name="Chen C."/>
            <person name="Yan M."/>
            <person name="Daum C."/>
            <person name="Ng V."/>
            <person name="Clum A."/>
            <person name="Steindorff A."/>
            <person name="Ohm R.A."/>
            <person name="Martin F."/>
            <person name="Silar P."/>
            <person name="Natvig D.O."/>
            <person name="Lalanne C."/>
            <person name="Gautier V."/>
            <person name="Ament-Velasquez S.L."/>
            <person name="Kruys A."/>
            <person name="Hutchinson M.I."/>
            <person name="Powell A.J."/>
            <person name="Barry K."/>
            <person name="Miller A.N."/>
            <person name="Grigoriev I.V."/>
            <person name="Debuchy R."/>
            <person name="Gladieux P."/>
            <person name="Hiltunen Thoren M."/>
            <person name="Johannesson H."/>
        </authorList>
    </citation>
    <scope>NUCLEOTIDE SEQUENCE</scope>
    <source>
        <strain evidence="2">PSN309</strain>
    </source>
</reference>
<feature type="compositionally biased region" description="Pro residues" evidence="1">
    <location>
        <begin position="212"/>
        <end position="225"/>
    </location>
</feature>
<sequence length="312" mass="35326">MITSSKNIVVLNNNTRGSEYNIHGNRPPAYSEVVDETKPGAQLLRAIRGLDHESLNWLLLWIYRGLFITCEKEDHRVLGRFPAPLTLQQAAFVHSTFGQWVDHVGLPEHWLRVALDKSDREEALVIRFLESRDHNHLESHLVPLLVFILAADLEWRERDGDASAWADFVWELEESWDEDMDDLYTLLSALQTRREVRQQLRTAALATTSPSPSQPSPPPGYDRCVSPPPAYSPQRCCGCYVQFGVGDNQLPPIPGKWTRDGSPTESDGQSCCPFLLRPFCPDSVVTRSVLGNLWQALWVVRSERMPADTSPN</sequence>
<evidence type="ECO:0000313" key="3">
    <source>
        <dbReference type="Proteomes" id="UP001302126"/>
    </source>
</evidence>
<feature type="region of interest" description="Disordered" evidence="1">
    <location>
        <begin position="203"/>
        <end position="225"/>
    </location>
</feature>
<evidence type="ECO:0000256" key="1">
    <source>
        <dbReference type="SAM" id="MobiDB-lite"/>
    </source>
</evidence>
<gene>
    <name evidence="2" type="ORF">QBC35DRAFT_542851</name>
</gene>
<keyword evidence="3" id="KW-1185">Reference proteome</keyword>
<dbReference type="AlphaFoldDB" id="A0AAN6WK29"/>
<name>A0AAN6WK29_9PEZI</name>
<reference evidence="2" key="2">
    <citation type="submission" date="2023-05" db="EMBL/GenBank/DDBJ databases">
        <authorList>
            <consortium name="Lawrence Berkeley National Laboratory"/>
            <person name="Steindorff A."/>
            <person name="Hensen N."/>
            <person name="Bonometti L."/>
            <person name="Westerberg I."/>
            <person name="Brannstrom I.O."/>
            <person name="Guillou S."/>
            <person name="Cros-Aarteil S."/>
            <person name="Calhoun S."/>
            <person name="Haridas S."/>
            <person name="Kuo A."/>
            <person name="Mondo S."/>
            <person name="Pangilinan J."/>
            <person name="Riley R."/>
            <person name="Labutti K."/>
            <person name="Andreopoulos B."/>
            <person name="Lipzen A."/>
            <person name="Chen C."/>
            <person name="Yanf M."/>
            <person name="Daum C."/>
            <person name="Ng V."/>
            <person name="Clum A."/>
            <person name="Ohm R."/>
            <person name="Martin F."/>
            <person name="Silar P."/>
            <person name="Natvig D."/>
            <person name="Lalanne C."/>
            <person name="Gautier V."/>
            <person name="Ament-Velasquez S.L."/>
            <person name="Kruys A."/>
            <person name="Hutchinson M.I."/>
            <person name="Powell A.J."/>
            <person name="Barry K."/>
            <person name="Miller A.N."/>
            <person name="Grigoriev I.V."/>
            <person name="Debuchy R."/>
            <person name="Gladieux P."/>
            <person name="Thoren M.H."/>
            <person name="Johannesson H."/>
        </authorList>
    </citation>
    <scope>NUCLEOTIDE SEQUENCE</scope>
    <source>
        <strain evidence="2">PSN309</strain>
    </source>
</reference>